<proteinExistence type="predicted"/>
<name>A0A6P1ZEV5_9BACT</name>
<dbReference type="SUPFAM" id="SSF102114">
    <property type="entry name" value="Radical SAM enzymes"/>
    <property type="match status" value="1"/>
</dbReference>
<evidence type="ECO:0000313" key="8">
    <source>
        <dbReference type="Proteomes" id="UP000434052"/>
    </source>
</evidence>
<dbReference type="InterPro" id="IPR050377">
    <property type="entry name" value="Radical_SAM_PqqE_MftC-like"/>
</dbReference>
<dbReference type="GO" id="GO:0051536">
    <property type="term" value="F:iron-sulfur cluster binding"/>
    <property type="evidence" value="ECO:0007669"/>
    <property type="project" value="UniProtKB-KW"/>
</dbReference>
<comment type="cofactor">
    <cofactor evidence="1">
        <name>[4Fe-4S] cluster</name>
        <dbReference type="ChEBI" id="CHEBI:49883"/>
    </cofactor>
</comment>
<dbReference type="PANTHER" id="PTHR11228:SF7">
    <property type="entry name" value="PQQA PEPTIDE CYCLASE"/>
    <property type="match status" value="1"/>
</dbReference>
<dbReference type="InterPro" id="IPR013785">
    <property type="entry name" value="Aldolase_TIM"/>
</dbReference>
<evidence type="ECO:0000259" key="6">
    <source>
        <dbReference type="PROSITE" id="PS51918"/>
    </source>
</evidence>
<keyword evidence="4" id="KW-0408">Iron</keyword>
<dbReference type="Gene3D" id="3.20.20.70">
    <property type="entry name" value="Aldolase class I"/>
    <property type="match status" value="1"/>
</dbReference>
<sequence length="360" mass="39780">MHIPRRRQRSSMRIAPRLNLPGRPGAKLRLDVVQVAVTSRCNASCVYCPHTMYRKQWINQDLDPALFEAMLPALSGVKRIHLQGWGEPFLHPNLVDFISQAKRAGLHVSTTTNGARLDPKLLEAAVAAGLDDLGLSLAGVTAEENDAIRVGAPFEAVTETIARVHSLASKRPVPTLHIAYMALASHRQSVHRLPALMAKLGVSEGVVSALGFAPDRHLEEEGMLARNDEEKRTLRSFRRSMFQLSLAAAFQGINLYYQLPRPKRRKSCPENVDSSLVVGADGQVAPCVMGRLPVKGNCYHWYAGEERLYAPMVFATLDADPAGQLAEAASGQARREFLRTFRNRPPQSCLQCVKRHMAPE</sequence>
<feature type="domain" description="Radical SAM core" evidence="6">
    <location>
        <begin position="20"/>
        <end position="245"/>
    </location>
</feature>
<gene>
    <name evidence="7" type="ORF">DQK91_14220</name>
</gene>
<organism evidence="7 8">
    <name type="scientific">Oceanidesulfovibrio marinus</name>
    <dbReference type="NCBI Taxonomy" id="370038"/>
    <lineage>
        <taxon>Bacteria</taxon>
        <taxon>Pseudomonadati</taxon>
        <taxon>Thermodesulfobacteriota</taxon>
        <taxon>Desulfovibrionia</taxon>
        <taxon>Desulfovibrionales</taxon>
        <taxon>Desulfovibrionaceae</taxon>
        <taxon>Oceanidesulfovibrio</taxon>
    </lineage>
</organism>
<dbReference type="GO" id="GO:0003824">
    <property type="term" value="F:catalytic activity"/>
    <property type="evidence" value="ECO:0007669"/>
    <property type="project" value="InterPro"/>
</dbReference>
<accession>A0A6P1ZEV5</accession>
<keyword evidence="2" id="KW-0949">S-adenosyl-L-methionine</keyword>
<evidence type="ECO:0000313" key="7">
    <source>
        <dbReference type="EMBL" id="TVM32857.1"/>
    </source>
</evidence>
<comment type="caution">
    <text evidence="7">The sequence shown here is derived from an EMBL/GenBank/DDBJ whole genome shotgun (WGS) entry which is preliminary data.</text>
</comment>
<evidence type="ECO:0000256" key="5">
    <source>
        <dbReference type="ARBA" id="ARBA00023014"/>
    </source>
</evidence>
<protein>
    <submittedName>
        <fullName evidence="7">Radical SAM protein</fullName>
    </submittedName>
</protein>
<dbReference type="PANTHER" id="PTHR11228">
    <property type="entry name" value="RADICAL SAM DOMAIN PROTEIN"/>
    <property type="match status" value="1"/>
</dbReference>
<dbReference type="Pfam" id="PF04055">
    <property type="entry name" value="Radical_SAM"/>
    <property type="match status" value="1"/>
</dbReference>
<keyword evidence="5" id="KW-0411">Iron-sulfur</keyword>
<dbReference type="AlphaFoldDB" id="A0A6P1ZEV5"/>
<dbReference type="Proteomes" id="UP000434052">
    <property type="component" value="Unassembled WGS sequence"/>
</dbReference>
<dbReference type="GO" id="GO:0046872">
    <property type="term" value="F:metal ion binding"/>
    <property type="evidence" value="ECO:0007669"/>
    <property type="project" value="UniProtKB-KW"/>
</dbReference>
<evidence type="ECO:0000256" key="3">
    <source>
        <dbReference type="ARBA" id="ARBA00022723"/>
    </source>
</evidence>
<dbReference type="InterPro" id="IPR058240">
    <property type="entry name" value="rSAM_sf"/>
</dbReference>
<evidence type="ECO:0000256" key="4">
    <source>
        <dbReference type="ARBA" id="ARBA00023004"/>
    </source>
</evidence>
<dbReference type="EMBL" id="QMIF01000009">
    <property type="protein sequence ID" value="TVM32857.1"/>
    <property type="molecule type" value="Genomic_DNA"/>
</dbReference>
<dbReference type="InterPro" id="IPR007197">
    <property type="entry name" value="rSAM"/>
</dbReference>
<evidence type="ECO:0000256" key="1">
    <source>
        <dbReference type="ARBA" id="ARBA00001966"/>
    </source>
</evidence>
<dbReference type="OrthoDB" id="9772409at2"/>
<dbReference type="PROSITE" id="PS51918">
    <property type="entry name" value="RADICAL_SAM"/>
    <property type="match status" value="1"/>
</dbReference>
<dbReference type="CDD" id="cd01335">
    <property type="entry name" value="Radical_SAM"/>
    <property type="match status" value="1"/>
</dbReference>
<dbReference type="SFLD" id="SFLDS00029">
    <property type="entry name" value="Radical_SAM"/>
    <property type="match status" value="1"/>
</dbReference>
<reference evidence="7 8" key="1">
    <citation type="submission" date="2018-06" db="EMBL/GenBank/DDBJ databases">
        <title>Complete genome of Desulfovibrio marinus P48SEP.</title>
        <authorList>
            <person name="Crispim J.S."/>
            <person name="Vidigal P.M.P."/>
            <person name="Silva L.C.F."/>
            <person name="Araujo L.C."/>
            <person name="Laguardia C.N."/>
            <person name="Dias R.S."/>
            <person name="Sousa M.P."/>
            <person name="Paula S.O."/>
            <person name="Silva C."/>
        </authorList>
    </citation>
    <scope>NUCLEOTIDE SEQUENCE [LARGE SCALE GENOMIC DNA]</scope>
    <source>
        <strain evidence="7 8">P48SEP</strain>
    </source>
</reference>
<keyword evidence="3" id="KW-0479">Metal-binding</keyword>
<evidence type="ECO:0000256" key="2">
    <source>
        <dbReference type="ARBA" id="ARBA00022691"/>
    </source>
</evidence>
<dbReference type="SFLD" id="SFLDG01067">
    <property type="entry name" value="SPASM/twitch_domain_containing"/>
    <property type="match status" value="1"/>
</dbReference>